<name>A0ABV4T037_9ACTN</name>
<comment type="caution">
    <text evidence="4">The sequence shown here is derived from an EMBL/GenBank/DDBJ whole genome shotgun (WGS) entry which is preliminary data.</text>
</comment>
<dbReference type="EMBL" id="JBGOSP010000084">
    <property type="protein sequence ID" value="MFA3843866.1"/>
    <property type="molecule type" value="Genomic_DNA"/>
</dbReference>
<evidence type="ECO:0000313" key="4">
    <source>
        <dbReference type="EMBL" id="MFA3843866.1"/>
    </source>
</evidence>
<dbReference type="PROSITE" id="PS51257">
    <property type="entry name" value="PROKAR_LIPOPROTEIN"/>
    <property type="match status" value="1"/>
</dbReference>
<dbReference type="NCBIfam" id="NF033564">
    <property type="entry name" value="transpos_ISAs1"/>
    <property type="match status" value="1"/>
</dbReference>
<sequence length="269" mass="28357">MLLNIVRTIKNLRPPSPSSLISALSCPPTGVTAPDTAGLPTALAHLPDPRARRGVRHRLPVVVSAAVCAVVAGYRSYTAIAEWIDDAPAATMLTLGINPDRRPSETMIRRLLQALDPDLLTAAIGDWLNGRGTTTEEPATRQAIAVDGNTLRGSRSSGNTARHVLAACDHDTSVVLASTNVDGKTNEITRFKPLLDQISDLRGTLITVGALHCHRDHVTYLAERGADSILTVKATSPPCTSNWPPCPGEPSRTPPATPAADTAAARSAP</sequence>
<evidence type="ECO:0000259" key="2">
    <source>
        <dbReference type="Pfam" id="PF01609"/>
    </source>
</evidence>
<proteinExistence type="predicted"/>
<protein>
    <submittedName>
        <fullName evidence="4">ISAs1 family transposase</fullName>
    </submittedName>
</protein>
<feature type="domain" description="Transposase IS4-like" evidence="2">
    <location>
        <begin position="140"/>
        <end position="233"/>
    </location>
</feature>
<dbReference type="Pfam" id="PF01609">
    <property type="entry name" value="DDE_Tnp_1"/>
    <property type="match status" value="1"/>
</dbReference>
<evidence type="ECO:0000256" key="1">
    <source>
        <dbReference type="SAM" id="MobiDB-lite"/>
    </source>
</evidence>
<reference evidence="4 5" key="1">
    <citation type="submission" date="2024-08" db="EMBL/GenBank/DDBJ databases">
        <title>Genome sequence of Streptomyces aureus CACIA-1.46HGO.</title>
        <authorList>
            <person name="Evangelista-Martinez Z."/>
        </authorList>
    </citation>
    <scope>NUCLEOTIDE SEQUENCE [LARGE SCALE GENOMIC DNA]</scope>
    <source>
        <strain evidence="4 5">CACIA-1.46HGO</strain>
    </source>
</reference>
<dbReference type="PANTHER" id="PTHR30298">
    <property type="entry name" value="H REPEAT-ASSOCIATED PREDICTED TRANSPOSASE"/>
    <property type="match status" value="1"/>
</dbReference>
<dbReference type="Pfam" id="PF13808">
    <property type="entry name" value="DDE_Tnp_1_assoc"/>
    <property type="match status" value="1"/>
</dbReference>
<dbReference type="InterPro" id="IPR047647">
    <property type="entry name" value="ISAs1_transpos"/>
</dbReference>
<dbReference type="InterPro" id="IPR032806">
    <property type="entry name" value="YbfD_N"/>
</dbReference>
<evidence type="ECO:0000259" key="3">
    <source>
        <dbReference type="Pfam" id="PF13808"/>
    </source>
</evidence>
<dbReference type="InterPro" id="IPR002559">
    <property type="entry name" value="Transposase_11"/>
</dbReference>
<feature type="compositionally biased region" description="Low complexity" evidence="1">
    <location>
        <begin position="258"/>
        <end position="269"/>
    </location>
</feature>
<dbReference type="Proteomes" id="UP001571476">
    <property type="component" value="Unassembled WGS sequence"/>
</dbReference>
<dbReference type="PANTHER" id="PTHR30298:SF0">
    <property type="entry name" value="PROTEIN YBFL-RELATED"/>
    <property type="match status" value="1"/>
</dbReference>
<keyword evidence="5" id="KW-1185">Reference proteome</keyword>
<dbReference type="InterPro" id="IPR051698">
    <property type="entry name" value="Transposase_11-like"/>
</dbReference>
<accession>A0ABV4T037</accession>
<evidence type="ECO:0000313" key="5">
    <source>
        <dbReference type="Proteomes" id="UP001571476"/>
    </source>
</evidence>
<feature type="region of interest" description="Disordered" evidence="1">
    <location>
        <begin position="237"/>
        <end position="269"/>
    </location>
</feature>
<feature type="domain" description="H repeat-associated protein N-terminal" evidence="3">
    <location>
        <begin position="42"/>
        <end position="128"/>
    </location>
</feature>
<organism evidence="4 5">
    <name type="scientific">Streptomyces aureus</name>
    <dbReference type="NCBI Taxonomy" id="193461"/>
    <lineage>
        <taxon>Bacteria</taxon>
        <taxon>Bacillati</taxon>
        <taxon>Actinomycetota</taxon>
        <taxon>Actinomycetes</taxon>
        <taxon>Kitasatosporales</taxon>
        <taxon>Streptomycetaceae</taxon>
        <taxon>Streptomyces</taxon>
    </lineage>
</organism>
<feature type="compositionally biased region" description="Pro residues" evidence="1">
    <location>
        <begin position="244"/>
        <end position="257"/>
    </location>
</feature>
<gene>
    <name evidence="4" type="ORF">ACEG43_48725</name>
</gene>
<dbReference type="RefSeq" id="WP_372567644.1">
    <property type="nucleotide sequence ID" value="NZ_JBGOSP010000084.1"/>
</dbReference>